<evidence type="ECO:0000313" key="1">
    <source>
        <dbReference type="EMBL" id="OQR90622.1"/>
    </source>
</evidence>
<keyword evidence="2" id="KW-1185">Reference proteome</keyword>
<dbReference type="OrthoDB" id="1937542at2759"/>
<gene>
    <name evidence="1" type="ORF">ACHHYP_05362</name>
</gene>
<evidence type="ECO:0000313" key="2">
    <source>
        <dbReference type="Proteomes" id="UP000243579"/>
    </source>
</evidence>
<sequence length="173" mass="20067">MPVPDNFYEHIGHLDEAVEQRLLQNLMPKFADFVNRVLLRGVTFRSQLHYIDDKSCVLPHEKQTYTHFLLDCPVTQAVWHVFVSVMSSIGFYNPPSLENCLFGSPRLTRPWMQVTFTPAQNDNIFRPYTPETTPESIARKAVFAVKIHLQHLVLQDPDDRSLVRLVLLLIRNP</sequence>
<dbReference type="AlphaFoldDB" id="A0A1V9YY42"/>
<proteinExistence type="predicted"/>
<reference evidence="1 2" key="1">
    <citation type="journal article" date="2014" name="Genome Biol. Evol.">
        <title>The secreted proteins of Achlya hypogyna and Thraustotheca clavata identify the ancestral oomycete secretome and reveal gene acquisitions by horizontal gene transfer.</title>
        <authorList>
            <person name="Misner I."/>
            <person name="Blouin N."/>
            <person name="Leonard G."/>
            <person name="Richards T.A."/>
            <person name="Lane C.E."/>
        </authorList>
    </citation>
    <scope>NUCLEOTIDE SEQUENCE [LARGE SCALE GENOMIC DNA]</scope>
    <source>
        <strain evidence="1 2">ATCC 48635</strain>
    </source>
</reference>
<organism evidence="1 2">
    <name type="scientific">Achlya hypogyna</name>
    <name type="common">Oomycete</name>
    <name type="synonym">Protoachlya hypogyna</name>
    <dbReference type="NCBI Taxonomy" id="1202772"/>
    <lineage>
        <taxon>Eukaryota</taxon>
        <taxon>Sar</taxon>
        <taxon>Stramenopiles</taxon>
        <taxon>Oomycota</taxon>
        <taxon>Saprolegniomycetes</taxon>
        <taxon>Saprolegniales</taxon>
        <taxon>Achlyaceae</taxon>
        <taxon>Achlya</taxon>
    </lineage>
</organism>
<name>A0A1V9YY42_ACHHY</name>
<dbReference type="Proteomes" id="UP000243579">
    <property type="component" value="Unassembled WGS sequence"/>
</dbReference>
<evidence type="ECO:0008006" key="3">
    <source>
        <dbReference type="Google" id="ProtNLM"/>
    </source>
</evidence>
<dbReference type="EMBL" id="JNBR01000596">
    <property type="protein sequence ID" value="OQR90622.1"/>
    <property type="molecule type" value="Genomic_DNA"/>
</dbReference>
<accession>A0A1V9YY42</accession>
<comment type="caution">
    <text evidence="1">The sequence shown here is derived from an EMBL/GenBank/DDBJ whole genome shotgun (WGS) entry which is preliminary data.</text>
</comment>
<protein>
    <recommendedName>
        <fullName evidence="3">Reverse transcriptase zinc-binding domain-containing protein</fullName>
    </recommendedName>
</protein>